<evidence type="ECO:0000256" key="2">
    <source>
        <dbReference type="ARBA" id="ARBA00022475"/>
    </source>
</evidence>
<evidence type="ECO:0000256" key="5">
    <source>
        <dbReference type="ARBA" id="ARBA00023136"/>
    </source>
</evidence>
<keyword evidence="5 6" id="KW-0472">Membrane</keyword>
<feature type="transmembrane region" description="Helical" evidence="6">
    <location>
        <begin position="406"/>
        <end position="426"/>
    </location>
</feature>
<comment type="subcellular location">
    <subcellularLocation>
        <location evidence="1">Cell membrane</location>
        <topology evidence="1">Multi-pass membrane protein</topology>
    </subcellularLocation>
</comment>
<gene>
    <name evidence="7" type="ORF">SAMN05444164_6652</name>
</gene>
<reference evidence="7 8" key="1">
    <citation type="submission" date="2016-10" db="EMBL/GenBank/DDBJ databases">
        <authorList>
            <person name="de Groot N.N."/>
        </authorList>
    </citation>
    <scope>NUCLEOTIDE SEQUENCE [LARGE SCALE GENOMIC DNA]</scope>
    <source>
        <strain evidence="7 8">MT12</strain>
    </source>
</reference>
<dbReference type="AlphaFoldDB" id="A0A1H5FGX8"/>
<dbReference type="Proteomes" id="UP000198992">
    <property type="component" value="Unassembled WGS sequence"/>
</dbReference>
<dbReference type="EMBL" id="FNTH01000001">
    <property type="protein sequence ID" value="SEE02669.1"/>
    <property type="molecule type" value="Genomic_DNA"/>
</dbReference>
<organism evidence="7 8">
    <name type="scientific">Bradyrhizobium erythrophlei</name>
    <dbReference type="NCBI Taxonomy" id="1437360"/>
    <lineage>
        <taxon>Bacteria</taxon>
        <taxon>Pseudomonadati</taxon>
        <taxon>Pseudomonadota</taxon>
        <taxon>Alphaproteobacteria</taxon>
        <taxon>Hyphomicrobiales</taxon>
        <taxon>Nitrobacteraceae</taxon>
        <taxon>Bradyrhizobium</taxon>
    </lineage>
</organism>
<feature type="transmembrane region" description="Helical" evidence="6">
    <location>
        <begin position="38"/>
        <end position="61"/>
    </location>
</feature>
<feature type="transmembrane region" description="Helical" evidence="6">
    <location>
        <begin position="73"/>
        <end position="94"/>
    </location>
</feature>
<feature type="transmembrane region" description="Helical" evidence="6">
    <location>
        <begin position="245"/>
        <end position="263"/>
    </location>
</feature>
<dbReference type="PANTHER" id="PTHR30250">
    <property type="entry name" value="PST FAMILY PREDICTED COLANIC ACID TRANSPORTER"/>
    <property type="match status" value="1"/>
</dbReference>
<dbReference type="GO" id="GO:0005886">
    <property type="term" value="C:plasma membrane"/>
    <property type="evidence" value="ECO:0007669"/>
    <property type="project" value="UniProtKB-SubCell"/>
</dbReference>
<keyword evidence="3 6" id="KW-0812">Transmembrane</keyword>
<accession>A0A1H5FGX8</accession>
<evidence type="ECO:0000313" key="7">
    <source>
        <dbReference type="EMBL" id="SEE02669.1"/>
    </source>
</evidence>
<feature type="transmembrane region" description="Helical" evidence="6">
    <location>
        <begin position="100"/>
        <end position="120"/>
    </location>
</feature>
<evidence type="ECO:0000256" key="1">
    <source>
        <dbReference type="ARBA" id="ARBA00004651"/>
    </source>
</evidence>
<dbReference type="PANTHER" id="PTHR30250:SF31">
    <property type="entry name" value="INNER MEMBRANE PROTEIN YGHQ"/>
    <property type="match status" value="1"/>
</dbReference>
<evidence type="ECO:0000256" key="6">
    <source>
        <dbReference type="SAM" id="Phobius"/>
    </source>
</evidence>
<feature type="transmembrane region" description="Helical" evidence="6">
    <location>
        <begin position="319"/>
        <end position="337"/>
    </location>
</feature>
<keyword evidence="2" id="KW-1003">Cell membrane</keyword>
<feature type="transmembrane region" description="Helical" evidence="6">
    <location>
        <begin position="132"/>
        <end position="154"/>
    </location>
</feature>
<name>A0A1H5FGX8_9BRAD</name>
<dbReference type="Pfam" id="PF13440">
    <property type="entry name" value="Polysacc_synt_3"/>
    <property type="match status" value="1"/>
</dbReference>
<feature type="transmembrane region" description="Helical" evidence="6">
    <location>
        <begin position="438"/>
        <end position="459"/>
    </location>
</feature>
<feature type="transmembrane region" description="Helical" evidence="6">
    <location>
        <begin position="284"/>
        <end position="307"/>
    </location>
</feature>
<evidence type="ECO:0000313" key="8">
    <source>
        <dbReference type="Proteomes" id="UP000198992"/>
    </source>
</evidence>
<sequence length="482" mass="50710">MLIGQASINLTANVLSALLGLLSVFIFTRLFAPHDYGVFLLGVGFASVISVFLVGWFRNLILSGHARNDGTDVRGLVASGYLICCLTAPIAYLLGRLVGLDTAAALAAVVLAIAIGLFELTQDLLRARLKALSVMKATLVRAAALLGLGVVVALVSPTGVLLLLAAASAYLLAVLVQSRRAWRGTIVNFDRADLRSLARTGLPLTLSLTLLAISSVTDRFMIANLIGAADAGKYVAALDLVRQTLMMPAMSMAAAFFPMAVQIHARQGDAAVAVRTHLADCLELLAGVTLPACLGFALIAPHVANIVLGADFRAVASEIMPVIAIAVLFQVLTQQYLHASFLLSGRNSFYLINTASIIAANVILSYVLVSLYGTIGAAWARLGADITGFVCALILSRFAFRIPIPLGRLALIAIAALAMALTVGALDRALDLSDLHASIVLIGAGLAVYAALCWLFDIARLRGRLKRGLVMFHTRSANSNVG</sequence>
<evidence type="ECO:0000256" key="4">
    <source>
        <dbReference type="ARBA" id="ARBA00022989"/>
    </source>
</evidence>
<feature type="transmembrane region" description="Helical" evidence="6">
    <location>
        <begin position="349"/>
        <end position="372"/>
    </location>
</feature>
<dbReference type="OrthoDB" id="5906224at2"/>
<keyword evidence="4 6" id="KW-1133">Transmembrane helix</keyword>
<feature type="transmembrane region" description="Helical" evidence="6">
    <location>
        <begin position="378"/>
        <end position="399"/>
    </location>
</feature>
<dbReference type="RefSeq" id="WP_092124015.1">
    <property type="nucleotide sequence ID" value="NZ_FNTH01000001.1"/>
</dbReference>
<dbReference type="InterPro" id="IPR050833">
    <property type="entry name" value="Poly_Biosynth_Transport"/>
</dbReference>
<evidence type="ECO:0000256" key="3">
    <source>
        <dbReference type="ARBA" id="ARBA00022692"/>
    </source>
</evidence>
<feature type="transmembrane region" description="Helical" evidence="6">
    <location>
        <begin position="12"/>
        <end position="32"/>
    </location>
</feature>
<protein>
    <submittedName>
        <fullName evidence="7">Membrane protein involved in the export of O-antigen and teichoic acid</fullName>
    </submittedName>
</protein>
<proteinExistence type="predicted"/>